<proteinExistence type="inferred from homology"/>
<dbReference type="eggNOG" id="KOG1311">
    <property type="taxonomic scope" value="Eukaryota"/>
</dbReference>
<sequence>MVARGFKEADGGGKLRFMRWLELKWANMEDWAFEAQDKVTALQFFKIQLLKVFSLIEEIEKKIKTMEPTNSQGSEVDFPMEAIALSTPPKTKAPAKQESEDGGGNKSEGENKTAKRLGNILVTVKGKFAAIIKLVEDKWLKQCGFSAYSDTTRAYQIWPGNNVFLFHGRLVCGPDPRGLLLTTVSIVITSWIFAVYNDDDLRLHSTLIVTLSLILTTSVRLSSMVLVNLFLVSSTDPGIIARNYQTPLEEIGTSEGSRRKKVTINGVELKLKYCGICKIFRPPRSCHCAICNNCVEKFDHHCPWIGQCVALRNYRFYMTFVISALNFFIYIFVFSFWRIQRRMSRIGSGLIGMLMNCPETLALVLFSFAAIWFLGGLAIFHVYLIAINQTAYENFRQFYVGCRNPFDKGILSNIKEALFSALPPSGVDFREVVPSGHPNAARELV</sequence>
<organism evidence="11 12">
    <name type="scientific">Ricinus communis</name>
    <name type="common">Castor bean</name>
    <dbReference type="NCBI Taxonomy" id="3988"/>
    <lineage>
        <taxon>Eukaryota</taxon>
        <taxon>Viridiplantae</taxon>
        <taxon>Streptophyta</taxon>
        <taxon>Embryophyta</taxon>
        <taxon>Tracheophyta</taxon>
        <taxon>Spermatophyta</taxon>
        <taxon>Magnoliopsida</taxon>
        <taxon>eudicotyledons</taxon>
        <taxon>Gunneridae</taxon>
        <taxon>Pentapetalae</taxon>
        <taxon>rosids</taxon>
        <taxon>fabids</taxon>
        <taxon>Malpighiales</taxon>
        <taxon>Euphorbiaceae</taxon>
        <taxon>Acalyphoideae</taxon>
        <taxon>Acalypheae</taxon>
        <taxon>Ricinus</taxon>
    </lineage>
</organism>
<comment type="subcellular location">
    <subcellularLocation>
        <location evidence="1">Endomembrane system</location>
        <topology evidence="1">Multi-pass membrane protein</topology>
    </subcellularLocation>
</comment>
<keyword evidence="6 8" id="KW-0472">Membrane</keyword>
<evidence type="ECO:0000256" key="8">
    <source>
        <dbReference type="RuleBase" id="RU079119"/>
    </source>
</evidence>
<evidence type="ECO:0000313" key="12">
    <source>
        <dbReference type="Proteomes" id="UP000008311"/>
    </source>
</evidence>
<feature type="transmembrane region" description="Helical" evidence="8">
    <location>
        <begin position="360"/>
        <end position="386"/>
    </location>
</feature>
<dbReference type="PROSITE" id="PS50216">
    <property type="entry name" value="DHHC"/>
    <property type="match status" value="1"/>
</dbReference>
<comment type="catalytic activity">
    <reaction evidence="8">
        <text>L-cysteinyl-[protein] + hexadecanoyl-CoA = S-hexadecanoyl-L-cysteinyl-[protein] + CoA</text>
        <dbReference type="Rhea" id="RHEA:36683"/>
        <dbReference type="Rhea" id="RHEA-COMP:10131"/>
        <dbReference type="Rhea" id="RHEA-COMP:11032"/>
        <dbReference type="ChEBI" id="CHEBI:29950"/>
        <dbReference type="ChEBI" id="CHEBI:57287"/>
        <dbReference type="ChEBI" id="CHEBI:57379"/>
        <dbReference type="ChEBI" id="CHEBI:74151"/>
        <dbReference type="EC" id="2.3.1.225"/>
    </reaction>
</comment>
<evidence type="ECO:0000256" key="2">
    <source>
        <dbReference type="ARBA" id="ARBA00008574"/>
    </source>
</evidence>
<dbReference type="PANTHER" id="PTHR22883">
    <property type="entry name" value="ZINC FINGER DHHC DOMAIN CONTAINING PROTEIN"/>
    <property type="match status" value="1"/>
</dbReference>
<reference evidence="12" key="1">
    <citation type="journal article" date="2010" name="Nat. Biotechnol.">
        <title>Draft genome sequence of the oilseed species Ricinus communis.</title>
        <authorList>
            <person name="Chan A.P."/>
            <person name="Crabtree J."/>
            <person name="Zhao Q."/>
            <person name="Lorenzi H."/>
            <person name="Orvis J."/>
            <person name="Puiu D."/>
            <person name="Melake-Berhan A."/>
            <person name="Jones K.M."/>
            <person name="Redman J."/>
            <person name="Chen G."/>
            <person name="Cahoon E.B."/>
            <person name="Gedil M."/>
            <person name="Stanke M."/>
            <person name="Haas B.J."/>
            <person name="Wortman J.R."/>
            <person name="Fraser-Liggett C.M."/>
            <person name="Ravel J."/>
            <person name="Rabinowicz P.D."/>
        </authorList>
    </citation>
    <scope>NUCLEOTIDE SEQUENCE [LARGE SCALE GENOMIC DNA]</scope>
    <source>
        <strain evidence="12">cv. Hale</strain>
    </source>
</reference>
<keyword evidence="7 8" id="KW-0012">Acyltransferase</keyword>
<dbReference type="Proteomes" id="UP000008311">
    <property type="component" value="Unassembled WGS sequence"/>
</dbReference>
<keyword evidence="3 8" id="KW-0808">Transferase</keyword>
<protein>
    <recommendedName>
        <fullName evidence="8">S-acyltransferase</fullName>
        <ecNumber evidence="8">2.3.1.225</ecNumber>
    </recommendedName>
    <alternativeName>
        <fullName evidence="8">Palmitoyltransferase</fullName>
    </alternativeName>
</protein>
<dbReference type="Pfam" id="PF01529">
    <property type="entry name" value="DHHC"/>
    <property type="match status" value="1"/>
</dbReference>
<dbReference type="GO" id="GO:0006612">
    <property type="term" value="P:protein targeting to membrane"/>
    <property type="evidence" value="ECO:0000318"/>
    <property type="project" value="GO_Central"/>
</dbReference>
<feature type="region of interest" description="Disordered" evidence="9">
    <location>
        <begin position="87"/>
        <end position="111"/>
    </location>
</feature>
<feature type="transmembrane region" description="Helical" evidence="8">
    <location>
        <begin position="208"/>
        <end position="231"/>
    </location>
</feature>
<dbReference type="PANTHER" id="PTHR22883:SF57">
    <property type="entry name" value="S-ACYLTRANSFERASE"/>
    <property type="match status" value="1"/>
</dbReference>
<comment type="domain">
    <text evidence="8">The DHHC domain is required for palmitoyltransferase activity.</text>
</comment>
<evidence type="ECO:0000256" key="7">
    <source>
        <dbReference type="ARBA" id="ARBA00023315"/>
    </source>
</evidence>
<comment type="similarity">
    <text evidence="2 8">Belongs to the DHHC palmitoyltransferase family.</text>
</comment>
<gene>
    <name evidence="11" type="ORF">RCOM_0487960</name>
</gene>
<evidence type="ECO:0000313" key="11">
    <source>
        <dbReference type="EMBL" id="EEF38204.1"/>
    </source>
</evidence>
<keyword evidence="12" id="KW-1185">Reference proteome</keyword>
<dbReference type="EMBL" id="EQ973932">
    <property type="protein sequence ID" value="EEF38204.1"/>
    <property type="molecule type" value="Genomic_DNA"/>
</dbReference>
<feature type="transmembrane region" description="Helical" evidence="8">
    <location>
        <begin position="316"/>
        <end position="339"/>
    </location>
</feature>
<accession>B9SDX0</accession>
<evidence type="ECO:0000256" key="1">
    <source>
        <dbReference type="ARBA" id="ARBA00004127"/>
    </source>
</evidence>
<keyword evidence="5 8" id="KW-1133">Transmembrane helix</keyword>
<dbReference type="GO" id="GO:0005794">
    <property type="term" value="C:Golgi apparatus"/>
    <property type="evidence" value="ECO:0000318"/>
    <property type="project" value="GO_Central"/>
</dbReference>
<evidence type="ECO:0000256" key="3">
    <source>
        <dbReference type="ARBA" id="ARBA00022679"/>
    </source>
</evidence>
<feature type="domain" description="Palmitoyltransferase DHHC" evidence="10">
    <location>
        <begin position="270"/>
        <end position="396"/>
    </location>
</feature>
<keyword evidence="4 8" id="KW-0812">Transmembrane</keyword>
<dbReference type="InterPro" id="IPR039859">
    <property type="entry name" value="PFA4/ZDH16/20/ERF2-like"/>
</dbReference>
<dbReference type="InterPro" id="IPR001594">
    <property type="entry name" value="Palmitoyltrfase_DHHC"/>
</dbReference>
<dbReference type="GO" id="GO:0019706">
    <property type="term" value="F:protein-cysteine S-palmitoyltransferase activity"/>
    <property type="evidence" value="ECO:0000318"/>
    <property type="project" value="GO_Central"/>
</dbReference>
<evidence type="ECO:0000256" key="6">
    <source>
        <dbReference type="ARBA" id="ARBA00023136"/>
    </source>
</evidence>
<dbReference type="GO" id="GO:0005783">
    <property type="term" value="C:endoplasmic reticulum"/>
    <property type="evidence" value="ECO:0000318"/>
    <property type="project" value="GO_Central"/>
</dbReference>
<dbReference type="AlphaFoldDB" id="B9SDX0"/>
<dbReference type="InParanoid" id="B9SDX0"/>
<evidence type="ECO:0000259" key="10">
    <source>
        <dbReference type="Pfam" id="PF01529"/>
    </source>
</evidence>
<evidence type="ECO:0000256" key="9">
    <source>
        <dbReference type="SAM" id="MobiDB-lite"/>
    </source>
</evidence>
<evidence type="ECO:0000256" key="4">
    <source>
        <dbReference type="ARBA" id="ARBA00022692"/>
    </source>
</evidence>
<dbReference type="EC" id="2.3.1.225" evidence="8"/>
<evidence type="ECO:0000256" key="5">
    <source>
        <dbReference type="ARBA" id="ARBA00022989"/>
    </source>
</evidence>
<feature type="transmembrane region" description="Helical" evidence="8">
    <location>
        <begin position="178"/>
        <end position="196"/>
    </location>
</feature>
<name>B9SDX0_RICCO</name>